<dbReference type="EMBL" id="JAHRHJ020000002">
    <property type="protein sequence ID" value="KAH9325356.1"/>
    <property type="molecule type" value="Genomic_DNA"/>
</dbReference>
<dbReference type="Proteomes" id="UP000824469">
    <property type="component" value="Unassembled WGS sequence"/>
</dbReference>
<accession>A0AA38LIQ4</accession>
<gene>
    <name evidence="1" type="ORF">KI387_005534</name>
</gene>
<dbReference type="AlphaFoldDB" id="A0AA38LIQ4"/>
<proteinExistence type="predicted"/>
<name>A0AA38LIQ4_TAXCH</name>
<feature type="non-terminal residue" evidence="1">
    <location>
        <position position="81"/>
    </location>
</feature>
<comment type="caution">
    <text evidence="1">The sequence shown here is derived from an EMBL/GenBank/DDBJ whole genome shotgun (WGS) entry which is preliminary data.</text>
</comment>
<protein>
    <submittedName>
        <fullName evidence="1">Uncharacterized protein</fullName>
    </submittedName>
</protein>
<evidence type="ECO:0000313" key="2">
    <source>
        <dbReference type="Proteomes" id="UP000824469"/>
    </source>
</evidence>
<sequence>MDRSNDAPICALAFFVMHPYIDLGRARNYGKQIYIWRESASSPMDITEPLDQREQSEQNVAYSISWHSTRYLSVLRRRVSA</sequence>
<evidence type="ECO:0000313" key="1">
    <source>
        <dbReference type="EMBL" id="KAH9325356.1"/>
    </source>
</evidence>
<keyword evidence="2" id="KW-1185">Reference proteome</keyword>
<organism evidence="1 2">
    <name type="scientific">Taxus chinensis</name>
    <name type="common">Chinese yew</name>
    <name type="synonym">Taxus wallichiana var. chinensis</name>
    <dbReference type="NCBI Taxonomy" id="29808"/>
    <lineage>
        <taxon>Eukaryota</taxon>
        <taxon>Viridiplantae</taxon>
        <taxon>Streptophyta</taxon>
        <taxon>Embryophyta</taxon>
        <taxon>Tracheophyta</taxon>
        <taxon>Spermatophyta</taxon>
        <taxon>Pinopsida</taxon>
        <taxon>Pinidae</taxon>
        <taxon>Conifers II</taxon>
        <taxon>Cupressales</taxon>
        <taxon>Taxaceae</taxon>
        <taxon>Taxus</taxon>
    </lineage>
</organism>
<reference evidence="1 2" key="1">
    <citation type="journal article" date="2021" name="Nat. Plants">
        <title>The Taxus genome provides insights into paclitaxel biosynthesis.</title>
        <authorList>
            <person name="Xiong X."/>
            <person name="Gou J."/>
            <person name="Liao Q."/>
            <person name="Li Y."/>
            <person name="Zhou Q."/>
            <person name="Bi G."/>
            <person name="Li C."/>
            <person name="Du R."/>
            <person name="Wang X."/>
            <person name="Sun T."/>
            <person name="Guo L."/>
            <person name="Liang H."/>
            <person name="Lu P."/>
            <person name="Wu Y."/>
            <person name="Zhang Z."/>
            <person name="Ro D.K."/>
            <person name="Shang Y."/>
            <person name="Huang S."/>
            <person name="Yan J."/>
        </authorList>
    </citation>
    <scope>NUCLEOTIDE SEQUENCE [LARGE SCALE GENOMIC DNA]</scope>
    <source>
        <strain evidence="1">Ta-2019</strain>
    </source>
</reference>